<evidence type="ECO:0000256" key="1">
    <source>
        <dbReference type="SAM" id="MobiDB-lite"/>
    </source>
</evidence>
<comment type="caution">
    <text evidence="3">The sequence shown here is derived from an EMBL/GenBank/DDBJ whole genome shotgun (WGS) entry which is preliminary data.</text>
</comment>
<dbReference type="AlphaFoldDB" id="A0A0J6XH87"/>
<organism evidence="3 4">
    <name type="scientific">Streptomyces roseus</name>
    <dbReference type="NCBI Taxonomy" id="66430"/>
    <lineage>
        <taxon>Bacteria</taxon>
        <taxon>Bacillati</taxon>
        <taxon>Actinomycetota</taxon>
        <taxon>Actinomycetes</taxon>
        <taxon>Kitasatosporales</taxon>
        <taxon>Streptomycetaceae</taxon>
        <taxon>Streptomyces</taxon>
    </lineage>
</organism>
<dbReference type="Proteomes" id="UP000035932">
    <property type="component" value="Unassembled WGS sequence"/>
</dbReference>
<evidence type="ECO:0000313" key="4">
    <source>
        <dbReference type="Proteomes" id="UP000035932"/>
    </source>
</evidence>
<proteinExistence type="predicted"/>
<feature type="compositionally biased region" description="Low complexity" evidence="1">
    <location>
        <begin position="281"/>
        <end position="293"/>
    </location>
</feature>
<dbReference type="SUPFAM" id="SSF53474">
    <property type="entry name" value="alpha/beta-Hydrolases"/>
    <property type="match status" value="1"/>
</dbReference>
<keyword evidence="4" id="KW-1185">Reference proteome</keyword>
<dbReference type="PATRIC" id="fig|66430.4.peg.1293"/>
<dbReference type="InterPro" id="IPR050583">
    <property type="entry name" value="Mycobacterial_A85_antigen"/>
</dbReference>
<feature type="signal peptide" evidence="2">
    <location>
        <begin position="1"/>
        <end position="26"/>
    </location>
</feature>
<reference evidence="3 4" key="1">
    <citation type="submission" date="2015-06" db="EMBL/GenBank/DDBJ databases">
        <title>Recapitulation of the evolution of biosynthetic gene clusters reveals hidden chemical diversity on bacterial genomes.</title>
        <authorList>
            <person name="Cruz-Morales P."/>
            <person name="Martinez-Guerrero C."/>
            <person name="Morales-Escalante M.A."/>
            <person name="Yanez-Guerra L.A."/>
            <person name="Kopp J.F."/>
            <person name="Feldmann J."/>
            <person name="Ramos-Aboites H.E."/>
            <person name="Barona-Gomez F."/>
        </authorList>
    </citation>
    <scope>NUCLEOTIDE SEQUENCE [LARGE SCALE GENOMIC DNA]</scope>
    <source>
        <strain evidence="3 4">ATCC 31245</strain>
    </source>
</reference>
<dbReference type="EMBL" id="LFML01000126">
    <property type="protein sequence ID" value="KMO94514.1"/>
    <property type="molecule type" value="Genomic_DNA"/>
</dbReference>
<evidence type="ECO:0000313" key="3">
    <source>
        <dbReference type="EMBL" id="KMO94514.1"/>
    </source>
</evidence>
<feature type="compositionally biased region" description="Low complexity" evidence="1">
    <location>
        <begin position="257"/>
        <end position="274"/>
    </location>
</feature>
<gene>
    <name evidence="3" type="ORF">ACS04_28245</name>
</gene>
<dbReference type="PANTHER" id="PTHR48098">
    <property type="entry name" value="ENTEROCHELIN ESTERASE-RELATED"/>
    <property type="match status" value="1"/>
</dbReference>
<feature type="chain" id="PRO_5039211496" description="Esterase" evidence="2">
    <location>
        <begin position="27"/>
        <end position="368"/>
    </location>
</feature>
<dbReference type="InterPro" id="IPR000801">
    <property type="entry name" value="Esterase-like"/>
</dbReference>
<protein>
    <recommendedName>
        <fullName evidence="5">Esterase</fullName>
    </recommendedName>
</protein>
<dbReference type="Gene3D" id="3.40.50.1820">
    <property type="entry name" value="alpha/beta hydrolase"/>
    <property type="match status" value="1"/>
</dbReference>
<evidence type="ECO:0008006" key="5">
    <source>
        <dbReference type="Google" id="ProtNLM"/>
    </source>
</evidence>
<dbReference type="InterPro" id="IPR029058">
    <property type="entry name" value="AB_hydrolase_fold"/>
</dbReference>
<dbReference type="PROSITE" id="PS51257">
    <property type="entry name" value="PROKAR_LIPOPROTEIN"/>
    <property type="match status" value="1"/>
</dbReference>
<evidence type="ECO:0000256" key="2">
    <source>
        <dbReference type="SAM" id="SignalP"/>
    </source>
</evidence>
<feature type="region of interest" description="Disordered" evidence="1">
    <location>
        <begin position="255"/>
        <end position="294"/>
    </location>
</feature>
<feature type="region of interest" description="Disordered" evidence="1">
    <location>
        <begin position="25"/>
        <end position="47"/>
    </location>
</feature>
<dbReference type="STRING" id="66430.ACS04_28245"/>
<sequence length="368" mass="39743">MKHRSATLCAALVVSVVAALSGCSSEGDPVSFAPKQSARPEESKASDVLMPTHPREWTTQRELPDGTRVVRTDLAGPKSGFTGRVWAWVPKQYGKPEYKDSAFPVLMALPGAVGYPTNYFFSKEFRLQERIGEAADKGESLPFIVVMPVLNANKDTYYDGSDIPGQPKMGTWISDDVPDLVRENFRTYADPKGWGFFGSSSGGYVGMKMVLQYPERFSVAIAGGPDAAPDSPLWNGHPKEKQENSPAWLAEELIRKSSPTPSSSPTSGLKGTPKSSPPSSPASTPASGATGSPKSASKVAISFLMGTKEPKQEVAALEKLRKEITKGPIETRVTSFEGGHDGYKYTDTLFNGDLKWMSDRMRGPVAAK</sequence>
<accession>A0A0J6XH87</accession>
<keyword evidence="2" id="KW-0732">Signal</keyword>
<dbReference type="Pfam" id="PF00756">
    <property type="entry name" value="Esterase"/>
    <property type="match status" value="1"/>
</dbReference>
<name>A0A0J6XH87_9ACTN</name>